<keyword evidence="9" id="KW-0378">Hydrolase</keyword>
<dbReference type="GO" id="GO:0008955">
    <property type="term" value="F:peptidoglycan glycosyltransferase activity"/>
    <property type="evidence" value="ECO:0007669"/>
    <property type="project" value="UniProtKB-EC"/>
</dbReference>
<dbReference type="InterPro" id="IPR012338">
    <property type="entry name" value="Beta-lactam/transpept-like"/>
</dbReference>
<name>A0A2R6Y430_9BACL</name>
<dbReference type="GO" id="GO:0006508">
    <property type="term" value="P:proteolysis"/>
    <property type="evidence" value="ECO:0007669"/>
    <property type="project" value="UniProtKB-KW"/>
</dbReference>
<evidence type="ECO:0000256" key="11">
    <source>
        <dbReference type="ARBA" id="ARBA00022984"/>
    </source>
</evidence>
<proteinExistence type="inferred from homology"/>
<dbReference type="GO" id="GO:0009002">
    <property type="term" value="F:serine-type D-Ala-D-Ala carboxypeptidase activity"/>
    <property type="evidence" value="ECO:0007669"/>
    <property type="project" value="UniProtKB-EC"/>
</dbReference>
<sequence>MLRTGRHMFIRSVLRLFSIALASFLSITIFFVLMIVFLYINTGPLPDLQTSHPPVLYDRNGQSFTTADQGHPSQLKNISPYLIQATIAVEDRRFYDHPGFDPRRILASLWTDLKARRFVEGASTITQQLARNLYLSHERTLTRKVLELVYALKLEATYSKDELLERYLNTIYYGAGAYGIEQAAQRYFNKPASDLNLAEAALLAGIPQSPSRINPLVDLEKARARQKVVLEAMINAGMITREKAQDALKSPLSIVSRARKSSSLAPYFRDAVLEEVQSILHLTPEELQSGGYRITTTLDQTMQKAAEDAVKRFLPPESELEVALIAIDPQDGGVRALIGGRDYEKSPFNRALKARRQPGSAFKPIVYLTALEDGMTPLTEIESRPTVFTYDGGRTYEPKNYHERYAERYITMYEAIQRSDNIYAVTTLMHVGAERVARRAQALGIREPLEKVPALALGASGVSPASLAQVYATLAAYGEKHPLHLVERIEDENGRTLYTFSERGKRVADPAHVFVLTRLLQGVFEPSPSPGEPNGTAFAIAKDIHRPIAGKTGSTPTDGWMAGYTPDLAAVVWVGYDDMRPIDERDTSESSRSKHIFASFIENALNDKPPKLFSIPDGVEMAYIPLGTDTKKGEIHCGDGTLLFFIEGTAPHTACAQNTPLVKAKEPTVEATHASWWDVLSQLFR</sequence>
<evidence type="ECO:0000259" key="19">
    <source>
        <dbReference type="Pfam" id="PF00912"/>
    </source>
</evidence>
<feature type="transmembrane region" description="Helical" evidence="17">
    <location>
        <begin position="12"/>
        <end position="40"/>
    </location>
</feature>
<keyword evidence="12 17" id="KW-0472">Membrane</keyword>
<dbReference type="GO" id="GO:0005886">
    <property type="term" value="C:plasma membrane"/>
    <property type="evidence" value="ECO:0007669"/>
    <property type="project" value="UniProtKB-SubCell"/>
</dbReference>
<dbReference type="InterPro" id="IPR036950">
    <property type="entry name" value="PBP_transglycosylase"/>
</dbReference>
<evidence type="ECO:0000313" key="21">
    <source>
        <dbReference type="Proteomes" id="UP000244338"/>
    </source>
</evidence>
<keyword evidence="11" id="KW-0573">Peptidoglycan synthesis</keyword>
<dbReference type="Gene3D" id="1.10.3810.10">
    <property type="entry name" value="Biosynthetic peptidoglycan transglycosylase-like"/>
    <property type="match status" value="1"/>
</dbReference>
<accession>A0A2R6Y430</accession>
<keyword evidence="4" id="KW-1003">Cell membrane</keyword>
<evidence type="ECO:0000256" key="16">
    <source>
        <dbReference type="ARBA" id="ARBA00049902"/>
    </source>
</evidence>
<dbReference type="Pfam" id="PF00912">
    <property type="entry name" value="Transgly"/>
    <property type="match status" value="1"/>
</dbReference>
<dbReference type="GO" id="GO:0071555">
    <property type="term" value="P:cell wall organization"/>
    <property type="evidence" value="ECO:0007669"/>
    <property type="project" value="UniProtKB-KW"/>
</dbReference>
<dbReference type="GO" id="GO:0009252">
    <property type="term" value="P:peptidoglycan biosynthetic process"/>
    <property type="evidence" value="ECO:0007669"/>
    <property type="project" value="UniProtKB-KW"/>
</dbReference>
<gene>
    <name evidence="20" type="ORF">BSOLF_1594</name>
</gene>
<evidence type="ECO:0000256" key="15">
    <source>
        <dbReference type="ARBA" id="ARBA00034000"/>
    </source>
</evidence>
<dbReference type="InterPro" id="IPR001264">
    <property type="entry name" value="Glyco_trans_51"/>
</dbReference>
<evidence type="ECO:0000259" key="18">
    <source>
        <dbReference type="Pfam" id="PF00905"/>
    </source>
</evidence>
<comment type="catalytic activity">
    <reaction evidence="16">
        <text>[GlcNAc-(1-&gt;4)-Mur2Ac(oyl-L-Ala-gamma-D-Glu-L-Lys-D-Ala-D-Ala)](n)-di-trans,octa-cis-undecaprenyl diphosphate + beta-D-GlcNAc-(1-&gt;4)-Mur2Ac(oyl-L-Ala-gamma-D-Glu-L-Lys-D-Ala-D-Ala)-di-trans,octa-cis-undecaprenyl diphosphate = [GlcNAc-(1-&gt;4)-Mur2Ac(oyl-L-Ala-gamma-D-Glu-L-Lys-D-Ala-D-Ala)](n+1)-di-trans,octa-cis-undecaprenyl diphosphate + di-trans,octa-cis-undecaprenyl diphosphate + H(+)</text>
        <dbReference type="Rhea" id="RHEA:23708"/>
        <dbReference type="Rhea" id="RHEA-COMP:9602"/>
        <dbReference type="Rhea" id="RHEA-COMP:9603"/>
        <dbReference type="ChEBI" id="CHEBI:15378"/>
        <dbReference type="ChEBI" id="CHEBI:58405"/>
        <dbReference type="ChEBI" id="CHEBI:60033"/>
        <dbReference type="ChEBI" id="CHEBI:78435"/>
        <dbReference type="EC" id="2.4.99.28"/>
    </reaction>
</comment>
<dbReference type="SUPFAM" id="SSF53955">
    <property type="entry name" value="Lysozyme-like"/>
    <property type="match status" value="1"/>
</dbReference>
<dbReference type="InterPro" id="IPR001460">
    <property type="entry name" value="PCN-bd_Tpept"/>
</dbReference>
<feature type="domain" description="Glycosyl transferase family 51" evidence="19">
    <location>
        <begin position="67"/>
        <end position="233"/>
    </location>
</feature>
<keyword evidence="5" id="KW-0121">Carboxypeptidase</keyword>
<dbReference type="GO" id="GO:0008360">
    <property type="term" value="P:regulation of cell shape"/>
    <property type="evidence" value="ECO:0007669"/>
    <property type="project" value="UniProtKB-KW"/>
</dbReference>
<evidence type="ECO:0000256" key="9">
    <source>
        <dbReference type="ARBA" id="ARBA00022801"/>
    </source>
</evidence>
<evidence type="ECO:0000256" key="5">
    <source>
        <dbReference type="ARBA" id="ARBA00022645"/>
    </source>
</evidence>
<keyword evidence="13" id="KW-0511">Multifunctional enzyme</keyword>
<dbReference type="InterPro" id="IPR023346">
    <property type="entry name" value="Lysozyme-like_dom_sf"/>
</dbReference>
<dbReference type="NCBIfam" id="TIGR02074">
    <property type="entry name" value="PBP_1a_fam"/>
    <property type="match status" value="1"/>
</dbReference>
<evidence type="ECO:0000256" key="13">
    <source>
        <dbReference type="ARBA" id="ARBA00023268"/>
    </source>
</evidence>
<evidence type="ECO:0000256" key="17">
    <source>
        <dbReference type="SAM" id="Phobius"/>
    </source>
</evidence>
<dbReference type="EMBL" id="PEBX01000007">
    <property type="protein sequence ID" value="PTQ57439.1"/>
    <property type="molecule type" value="Genomic_DNA"/>
</dbReference>
<dbReference type="PANTHER" id="PTHR32282">
    <property type="entry name" value="BINDING PROTEIN TRANSPEPTIDASE, PUTATIVE-RELATED"/>
    <property type="match status" value="1"/>
</dbReference>
<keyword evidence="10" id="KW-0133">Cell shape</keyword>
<evidence type="ECO:0000256" key="3">
    <source>
        <dbReference type="ARBA" id="ARBA00007739"/>
    </source>
</evidence>
<evidence type="ECO:0000256" key="6">
    <source>
        <dbReference type="ARBA" id="ARBA00022670"/>
    </source>
</evidence>
<keyword evidence="17" id="KW-0812">Transmembrane</keyword>
<evidence type="ECO:0000256" key="12">
    <source>
        <dbReference type="ARBA" id="ARBA00023136"/>
    </source>
</evidence>
<protein>
    <submittedName>
        <fullName evidence="20">Multimodular transpeptidase-transglycosylase</fullName>
    </submittedName>
</protein>
<keyword evidence="14" id="KW-0961">Cell wall biogenesis/degradation</keyword>
<dbReference type="AlphaFoldDB" id="A0A2R6Y430"/>
<evidence type="ECO:0000256" key="14">
    <source>
        <dbReference type="ARBA" id="ARBA00023316"/>
    </source>
</evidence>
<dbReference type="GO" id="GO:0008658">
    <property type="term" value="F:penicillin binding"/>
    <property type="evidence" value="ECO:0007669"/>
    <property type="project" value="InterPro"/>
</dbReference>
<keyword evidence="6" id="KW-0645">Protease</keyword>
<dbReference type="FunFam" id="1.10.3810.10:FF:000001">
    <property type="entry name" value="Penicillin-binding protein 1A"/>
    <property type="match status" value="1"/>
</dbReference>
<organism evidence="20 21">
    <name type="scientific">Candidatus Carbonibacillus altaicus</name>
    <dbReference type="NCBI Taxonomy" id="2163959"/>
    <lineage>
        <taxon>Bacteria</taxon>
        <taxon>Bacillati</taxon>
        <taxon>Bacillota</taxon>
        <taxon>Bacilli</taxon>
        <taxon>Bacillales</taxon>
        <taxon>Candidatus Carbonibacillus</taxon>
    </lineage>
</organism>
<keyword evidence="17" id="KW-1133">Transmembrane helix</keyword>
<evidence type="ECO:0000256" key="1">
    <source>
        <dbReference type="ARBA" id="ARBA00004236"/>
    </source>
</evidence>
<evidence type="ECO:0000256" key="10">
    <source>
        <dbReference type="ARBA" id="ARBA00022960"/>
    </source>
</evidence>
<comment type="catalytic activity">
    <reaction evidence="15">
        <text>Preferential cleavage: (Ac)2-L-Lys-D-Ala-|-D-Ala. Also transpeptidation of peptidyl-alanyl moieties that are N-acyl substituents of D-alanine.</text>
        <dbReference type="EC" id="3.4.16.4"/>
    </reaction>
</comment>
<evidence type="ECO:0000313" key="20">
    <source>
        <dbReference type="EMBL" id="PTQ57439.1"/>
    </source>
</evidence>
<comment type="subcellular location">
    <subcellularLocation>
        <location evidence="1">Cell membrane</location>
    </subcellularLocation>
</comment>
<dbReference type="SUPFAM" id="SSF56601">
    <property type="entry name" value="beta-lactamase/transpeptidase-like"/>
    <property type="match status" value="1"/>
</dbReference>
<evidence type="ECO:0000256" key="2">
    <source>
        <dbReference type="ARBA" id="ARBA00007090"/>
    </source>
</evidence>
<dbReference type="Gene3D" id="3.40.710.10">
    <property type="entry name" value="DD-peptidase/beta-lactamase superfamily"/>
    <property type="match status" value="1"/>
</dbReference>
<reference evidence="21" key="1">
    <citation type="journal article" date="2018" name="Sci. Rep.">
        <title>Lignite coal burning seam in the remote Altai Mountains harbors a hydrogen-driven thermophilic microbial community.</title>
        <authorList>
            <person name="Kadnikov V.V."/>
            <person name="Mardanov A.V."/>
            <person name="Ivasenko D.A."/>
            <person name="Antsiferov D.V."/>
            <person name="Beletsky A.V."/>
            <person name="Karnachuk O.V."/>
            <person name="Ravin N.V."/>
        </authorList>
    </citation>
    <scope>NUCLEOTIDE SEQUENCE [LARGE SCALE GENOMIC DNA]</scope>
</reference>
<comment type="similarity">
    <text evidence="2">In the C-terminal section; belongs to the transpeptidase family.</text>
</comment>
<dbReference type="GO" id="GO:0030288">
    <property type="term" value="C:outer membrane-bounded periplasmic space"/>
    <property type="evidence" value="ECO:0007669"/>
    <property type="project" value="TreeGrafter"/>
</dbReference>
<evidence type="ECO:0000256" key="4">
    <source>
        <dbReference type="ARBA" id="ARBA00022475"/>
    </source>
</evidence>
<dbReference type="Proteomes" id="UP000244338">
    <property type="component" value="Unassembled WGS sequence"/>
</dbReference>
<comment type="caution">
    <text evidence="20">The sequence shown here is derived from an EMBL/GenBank/DDBJ whole genome shotgun (WGS) entry which is preliminary data.</text>
</comment>
<dbReference type="PANTHER" id="PTHR32282:SF11">
    <property type="entry name" value="PENICILLIN-BINDING PROTEIN 1B"/>
    <property type="match status" value="1"/>
</dbReference>
<dbReference type="InterPro" id="IPR050396">
    <property type="entry name" value="Glycosyltr_51/Transpeptidase"/>
</dbReference>
<keyword evidence="7" id="KW-0328">Glycosyltransferase</keyword>
<comment type="similarity">
    <text evidence="3">In the N-terminal section; belongs to the glycosyltransferase 51 family.</text>
</comment>
<evidence type="ECO:0000256" key="8">
    <source>
        <dbReference type="ARBA" id="ARBA00022679"/>
    </source>
</evidence>
<keyword evidence="8" id="KW-0808">Transferase</keyword>
<evidence type="ECO:0000256" key="7">
    <source>
        <dbReference type="ARBA" id="ARBA00022676"/>
    </source>
</evidence>
<feature type="domain" description="Penicillin-binding protein transpeptidase" evidence="18">
    <location>
        <begin position="324"/>
        <end position="598"/>
    </location>
</feature>
<dbReference type="Pfam" id="PF00905">
    <property type="entry name" value="Transpeptidase"/>
    <property type="match status" value="1"/>
</dbReference>